<feature type="region of interest" description="Disordered" evidence="2">
    <location>
        <begin position="91"/>
        <end position="136"/>
    </location>
</feature>
<dbReference type="EMBL" id="QNRE01000015">
    <property type="protein sequence ID" value="RBO85319.1"/>
    <property type="molecule type" value="Genomic_DNA"/>
</dbReference>
<feature type="compositionally biased region" description="Basic and acidic residues" evidence="2">
    <location>
        <begin position="91"/>
        <end position="127"/>
    </location>
</feature>
<organism evidence="3 4">
    <name type="scientific">Nocardia puris</name>
    <dbReference type="NCBI Taxonomy" id="208602"/>
    <lineage>
        <taxon>Bacteria</taxon>
        <taxon>Bacillati</taxon>
        <taxon>Actinomycetota</taxon>
        <taxon>Actinomycetes</taxon>
        <taxon>Mycobacteriales</taxon>
        <taxon>Nocardiaceae</taxon>
        <taxon>Nocardia</taxon>
    </lineage>
</organism>
<evidence type="ECO:0000256" key="2">
    <source>
        <dbReference type="SAM" id="MobiDB-lite"/>
    </source>
</evidence>
<reference evidence="3 4" key="1">
    <citation type="submission" date="2018-06" db="EMBL/GenBank/DDBJ databases">
        <title>Genomic Encyclopedia of Type Strains, Phase IV (KMG-IV): sequencing the most valuable type-strain genomes for metagenomic binning, comparative biology and taxonomic classification.</title>
        <authorList>
            <person name="Goeker M."/>
        </authorList>
    </citation>
    <scope>NUCLEOTIDE SEQUENCE [LARGE SCALE GENOMIC DNA]</scope>
    <source>
        <strain evidence="3 4">DSM 44599</strain>
    </source>
</reference>
<proteinExistence type="predicted"/>
<sequence>MTSDDPVAESGRAAGQSFTQALHSAQMVAGALRSYGADGRSRAAHDQATAIAEAKDLRSQLEHLQRVRHAQQKRDEERYLNQLRGVEIRTRTEAQADTESLRQAEIKHRGARQDSESRSKDRRDSASHRQRLKRDRQRFRQDRELFELEREIKELRLAAMRRAAGFSAKAGEDPAAGAAAAQRSAAAFAAADASADLSEEQTRDAEAFRARFAEDTGKSYRDTGFAQTNPRSAAAATRGAAVGEFVGGLAEALTVLRHLSHWASFIGQATQAETATSAAHHEPDIGPGAGAAGSIVDAGLTALTTPEPEPTEAVSEPAGLVIDVEPLAVHDIPIGPELEP</sequence>
<comment type="caution">
    <text evidence="3">The sequence shown here is derived from an EMBL/GenBank/DDBJ whole genome shotgun (WGS) entry which is preliminary data.</text>
</comment>
<name>A0A366D750_9NOCA</name>
<gene>
    <name evidence="3" type="ORF">DFR74_115167</name>
</gene>
<dbReference type="STRING" id="1210090.GCA_001613185_03029"/>
<keyword evidence="1" id="KW-0175">Coiled coil</keyword>
<protein>
    <submittedName>
        <fullName evidence="3">Uncharacterized protein</fullName>
    </submittedName>
</protein>
<dbReference type="Proteomes" id="UP000252586">
    <property type="component" value="Unassembled WGS sequence"/>
</dbReference>
<evidence type="ECO:0000256" key="1">
    <source>
        <dbReference type="SAM" id="Coils"/>
    </source>
</evidence>
<dbReference type="AlphaFoldDB" id="A0A366D750"/>
<accession>A0A366D750</accession>
<keyword evidence="4" id="KW-1185">Reference proteome</keyword>
<evidence type="ECO:0000313" key="4">
    <source>
        <dbReference type="Proteomes" id="UP000252586"/>
    </source>
</evidence>
<feature type="region of interest" description="Disordered" evidence="2">
    <location>
        <begin position="274"/>
        <end position="293"/>
    </location>
</feature>
<feature type="coiled-coil region" evidence="1">
    <location>
        <begin position="47"/>
        <end position="74"/>
    </location>
</feature>
<evidence type="ECO:0000313" key="3">
    <source>
        <dbReference type="EMBL" id="RBO85319.1"/>
    </source>
</evidence>